<dbReference type="EMBL" id="BMAO01004364">
    <property type="protein sequence ID" value="GFQ94121.1"/>
    <property type="molecule type" value="Genomic_DNA"/>
</dbReference>
<comment type="caution">
    <text evidence="1">The sequence shown here is derived from an EMBL/GenBank/DDBJ whole genome shotgun (WGS) entry which is preliminary data.</text>
</comment>
<sequence length="95" mass="10937">MPVLQEEQGKCFKSQLLSEIIVRMNDSSIASLQLRWKFEIRDGNFAIILNLFWRLECCNTLSVYPTVKETTPQIVKSTHGSMLEIRDILNSGAKY</sequence>
<organism evidence="1 2">
    <name type="scientific">Trichonephila clavata</name>
    <name type="common">Joro spider</name>
    <name type="synonym">Nephila clavata</name>
    <dbReference type="NCBI Taxonomy" id="2740835"/>
    <lineage>
        <taxon>Eukaryota</taxon>
        <taxon>Metazoa</taxon>
        <taxon>Ecdysozoa</taxon>
        <taxon>Arthropoda</taxon>
        <taxon>Chelicerata</taxon>
        <taxon>Arachnida</taxon>
        <taxon>Araneae</taxon>
        <taxon>Araneomorphae</taxon>
        <taxon>Entelegynae</taxon>
        <taxon>Araneoidea</taxon>
        <taxon>Nephilidae</taxon>
        <taxon>Trichonephila</taxon>
    </lineage>
</organism>
<keyword evidence="2" id="KW-1185">Reference proteome</keyword>
<dbReference type="AlphaFoldDB" id="A0A8X6G1X8"/>
<accession>A0A8X6G1X8</accession>
<protein>
    <submittedName>
        <fullName evidence="1">Uncharacterized protein</fullName>
    </submittedName>
</protein>
<dbReference type="Proteomes" id="UP000887116">
    <property type="component" value="Unassembled WGS sequence"/>
</dbReference>
<evidence type="ECO:0000313" key="1">
    <source>
        <dbReference type="EMBL" id="GFQ94121.1"/>
    </source>
</evidence>
<proteinExistence type="predicted"/>
<gene>
    <name evidence="1" type="ORF">TNCT_123001</name>
</gene>
<evidence type="ECO:0000313" key="2">
    <source>
        <dbReference type="Proteomes" id="UP000887116"/>
    </source>
</evidence>
<reference evidence="1" key="1">
    <citation type="submission" date="2020-07" db="EMBL/GenBank/DDBJ databases">
        <title>Multicomponent nature underlies the extraordinary mechanical properties of spider dragline silk.</title>
        <authorList>
            <person name="Kono N."/>
            <person name="Nakamura H."/>
            <person name="Mori M."/>
            <person name="Yoshida Y."/>
            <person name="Ohtoshi R."/>
            <person name="Malay A.D."/>
            <person name="Moran D.A.P."/>
            <person name="Tomita M."/>
            <person name="Numata K."/>
            <person name="Arakawa K."/>
        </authorList>
    </citation>
    <scope>NUCLEOTIDE SEQUENCE</scope>
</reference>
<name>A0A8X6G1X8_TRICU</name>